<comment type="subcellular location">
    <subcellularLocation>
        <location evidence="1">Cytoplasm</location>
    </subcellularLocation>
</comment>
<proteinExistence type="predicted"/>
<feature type="compositionally biased region" description="Basic residues" evidence="4">
    <location>
        <begin position="212"/>
        <end position="222"/>
    </location>
</feature>
<keyword evidence="3" id="KW-0810">Translation regulation</keyword>
<feature type="region of interest" description="Disordered" evidence="4">
    <location>
        <begin position="54"/>
        <end position="195"/>
    </location>
</feature>
<evidence type="ECO:0000256" key="1">
    <source>
        <dbReference type="ARBA" id="ARBA00004496"/>
    </source>
</evidence>
<comment type="caution">
    <text evidence="6">The sequence shown here is derived from an EMBL/GenBank/DDBJ whole genome shotgun (WGS) entry which is preliminary data.</text>
</comment>
<dbReference type="Gene3D" id="1.25.40.180">
    <property type="match status" value="1"/>
</dbReference>
<dbReference type="GO" id="GO:0008494">
    <property type="term" value="F:translation activator activity"/>
    <property type="evidence" value="ECO:0007669"/>
    <property type="project" value="TreeGrafter"/>
</dbReference>
<organism evidence="6 7">
    <name type="scientific">Ladona fulva</name>
    <name type="common">Scarce chaser dragonfly</name>
    <name type="synonym">Libellula fulva</name>
    <dbReference type="NCBI Taxonomy" id="123851"/>
    <lineage>
        <taxon>Eukaryota</taxon>
        <taxon>Metazoa</taxon>
        <taxon>Ecdysozoa</taxon>
        <taxon>Arthropoda</taxon>
        <taxon>Hexapoda</taxon>
        <taxon>Insecta</taxon>
        <taxon>Pterygota</taxon>
        <taxon>Palaeoptera</taxon>
        <taxon>Odonata</taxon>
        <taxon>Epiprocta</taxon>
        <taxon>Anisoptera</taxon>
        <taxon>Libelluloidea</taxon>
        <taxon>Libellulidae</taxon>
        <taxon>Ladona</taxon>
    </lineage>
</organism>
<dbReference type="PANTHER" id="PTHR23254">
    <property type="entry name" value="EIF4G DOMAIN PROTEIN"/>
    <property type="match status" value="1"/>
</dbReference>
<dbReference type="AlphaFoldDB" id="A0A8K0K0T4"/>
<gene>
    <name evidence="6" type="ORF">J437_LFUL005933</name>
</gene>
<dbReference type="Pfam" id="PF02854">
    <property type="entry name" value="MIF4G"/>
    <property type="match status" value="1"/>
</dbReference>
<dbReference type="EMBL" id="KZ308240">
    <property type="protein sequence ID" value="KAG8225507.1"/>
    <property type="molecule type" value="Genomic_DNA"/>
</dbReference>
<dbReference type="InterPro" id="IPR016024">
    <property type="entry name" value="ARM-type_fold"/>
</dbReference>
<name>A0A8K0K0T4_LADFU</name>
<dbReference type="SUPFAM" id="SSF48371">
    <property type="entry name" value="ARM repeat"/>
    <property type="match status" value="1"/>
</dbReference>
<feature type="compositionally biased region" description="Low complexity" evidence="4">
    <location>
        <begin position="239"/>
        <end position="248"/>
    </location>
</feature>
<feature type="compositionally biased region" description="Basic and acidic residues" evidence="4">
    <location>
        <begin position="54"/>
        <end position="96"/>
    </location>
</feature>
<feature type="compositionally biased region" description="Polar residues" evidence="4">
    <location>
        <begin position="180"/>
        <end position="195"/>
    </location>
</feature>
<evidence type="ECO:0000256" key="4">
    <source>
        <dbReference type="SAM" id="MobiDB-lite"/>
    </source>
</evidence>
<keyword evidence="2" id="KW-0963">Cytoplasm</keyword>
<dbReference type="Proteomes" id="UP000792457">
    <property type="component" value="Unassembled WGS sequence"/>
</dbReference>
<feature type="region of interest" description="Disordered" evidence="4">
    <location>
        <begin position="21"/>
        <end position="40"/>
    </location>
</feature>
<feature type="compositionally biased region" description="Low complexity" evidence="4">
    <location>
        <begin position="119"/>
        <end position="145"/>
    </location>
</feature>
<accession>A0A8K0K0T4</accession>
<sequence length="524" mass="58112">MHLQAASEINEASGYQRWARHEWGGTCGGRGGGHSDCRRPQKVLQVGGLLEGEEFRAEATGDRAPLSKDDGRSATYQSKEERGGQWEFREKTRLHSDSSQNGTAPHLNVHAKEFSANKSQSQHQIRSSQSQHSSGILTSKSSGSIAMHSGGVLQRPSSSSSSSSSSSNGSSKPSKKKSTAHLSLSRSSGDLSALQQLPQRAVHFLSEINQEHKHKMGKKHLSRHESMSSSNIKREKHQGQQQAGQASQVEVQPVLSRVSAYQTPLFAGLKRSKSMSAATEFAPCPEAPDLGPFSPQVQSMVRQAVQDPNELPARALMELVRNIFDRIAEDRKYALPAAKLCITIIEKEHHQETFLESLLNTCLQWYRQREQEMQLAMKGSNTSPGSATKWLSFLSFLNEMYQQLKRRELQLQTKTEGVAPDMFLLGLMHGCLLSSLDTPAALNSLVEIDSIFIIIMCIGSDLEREQPQRMLSLMASVRDALLSLDVVRIPKNRRTLLELVEVRAASWKLPAPAVMYYYPSSNDH</sequence>
<evidence type="ECO:0000256" key="3">
    <source>
        <dbReference type="ARBA" id="ARBA00022845"/>
    </source>
</evidence>
<evidence type="ECO:0000256" key="2">
    <source>
        <dbReference type="ARBA" id="ARBA00022490"/>
    </source>
</evidence>
<evidence type="ECO:0000313" key="6">
    <source>
        <dbReference type="EMBL" id="KAG8225507.1"/>
    </source>
</evidence>
<reference evidence="6" key="2">
    <citation type="submission" date="2017-10" db="EMBL/GenBank/DDBJ databases">
        <title>Ladona fulva Genome sequencing and assembly.</title>
        <authorList>
            <person name="Murali S."/>
            <person name="Richards S."/>
            <person name="Bandaranaike D."/>
            <person name="Bellair M."/>
            <person name="Blankenburg K."/>
            <person name="Chao H."/>
            <person name="Dinh H."/>
            <person name="Doddapaneni H."/>
            <person name="Dugan-Rocha S."/>
            <person name="Elkadiri S."/>
            <person name="Gnanaolivu R."/>
            <person name="Hernandez B."/>
            <person name="Skinner E."/>
            <person name="Javaid M."/>
            <person name="Lee S."/>
            <person name="Li M."/>
            <person name="Ming W."/>
            <person name="Munidasa M."/>
            <person name="Muniz J."/>
            <person name="Nguyen L."/>
            <person name="Hughes D."/>
            <person name="Osuji N."/>
            <person name="Pu L.-L."/>
            <person name="Puazo M."/>
            <person name="Qu C."/>
            <person name="Quiroz J."/>
            <person name="Raj R."/>
            <person name="Weissenberger G."/>
            <person name="Xin Y."/>
            <person name="Zou X."/>
            <person name="Han Y."/>
            <person name="Worley K."/>
            <person name="Muzny D."/>
            <person name="Gibbs R."/>
        </authorList>
    </citation>
    <scope>NUCLEOTIDE SEQUENCE</scope>
    <source>
        <strain evidence="6">Sampled in the wild</strain>
    </source>
</reference>
<evidence type="ECO:0000259" key="5">
    <source>
        <dbReference type="Pfam" id="PF02854"/>
    </source>
</evidence>
<protein>
    <recommendedName>
        <fullName evidence="5">MIF4G domain-containing protein</fullName>
    </recommendedName>
</protein>
<dbReference type="GO" id="GO:0006446">
    <property type="term" value="P:regulation of translational initiation"/>
    <property type="evidence" value="ECO:0007669"/>
    <property type="project" value="TreeGrafter"/>
</dbReference>
<dbReference type="InterPro" id="IPR003890">
    <property type="entry name" value="MIF4G-like_typ-3"/>
</dbReference>
<reference evidence="6" key="1">
    <citation type="submission" date="2013-04" db="EMBL/GenBank/DDBJ databases">
        <authorList>
            <person name="Qu J."/>
            <person name="Murali S.C."/>
            <person name="Bandaranaike D."/>
            <person name="Bellair M."/>
            <person name="Blankenburg K."/>
            <person name="Chao H."/>
            <person name="Dinh H."/>
            <person name="Doddapaneni H."/>
            <person name="Downs B."/>
            <person name="Dugan-Rocha S."/>
            <person name="Elkadiri S."/>
            <person name="Gnanaolivu R.D."/>
            <person name="Hernandez B."/>
            <person name="Javaid M."/>
            <person name="Jayaseelan J.C."/>
            <person name="Lee S."/>
            <person name="Li M."/>
            <person name="Ming W."/>
            <person name="Munidasa M."/>
            <person name="Muniz J."/>
            <person name="Nguyen L."/>
            <person name="Ongeri F."/>
            <person name="Osuji N."/>
            <person name="Pu L.-L."/>
            <person name="Puazo M."/>
            <person name="Qu C."/>
            <person name="Quiroz J."/>
            <person name="Raj R."/>
            <person name="Weissenberger G."/>
            <person name="Xin Y."/>
            <person name="Zou X."/>
            <person name="Han Y."/>
            <person name="Richards S."/>
            <person name="Worley K."/>
            <person name="Muzny D."/>
            <person name="Gibbs R."/>
        </authorList>
    </citation>
    <scope>NUCLEOTIDE SEQUENCE</scope>
    <source>
        <strain evidence="6">Sampled in the wild</strain>
    </source>
</reference>
<dbReference type="OrthoDB" id="565552at2759"/>
<feature type="compositionally biased region" description="Low complexity" evidence="4">
    <location>
        <begin position="157"/>
        <end position="172"/>
    </location>
</feature>
<dbReference type="GO" id="GO:0005829">
    <property type="term" value="C:cytosol"/>
    <property type="evidence" value="ECO:0007669"/>
    <property type="project" value="TreeGrafter"/>
</dbReference>
<keyword evidence="7" id="KW-1185">Reference proteome</keyword>
<evidence type="ECO:0000313" key="7">
    <source>
        <dbReference type="Proteomes" id="UP000792457"/>
    </source>
</evidence>
<dbReference type="FunFam" id="1.25.40.180:FF:000039">
    <property type="entry name" value="Uncharacterized protein, isoform B"/>
    <property type="match status" value="1"/>
</dbReference>
<feature type="region of interest" description="Disordered" evidence="4">
    <location>
        <begin position="211"/>
        <end position="248"/>
    </location>
</feature>
<dbReference type="PANTHER" id="PTHR23254:SF16">
    <property type="entry name" value="CBP80_20-DEPENDENT TRANSLATION INITIATION FACTOR"/>
    <property type="match status" value="1"/>
</dbReference>
<dbReference type="InterPro" id="IPR051367">
    <property type="entry name" value="mRNA_TranslReg/HistoneTransl"/>
</dbReference>
<dbReference type="GO" id="GO:0003723">
    <property type="term" value="F:RNA binding"/>
    <property type="evidence" value="ECO:0007669"/>
    <property type="project" value="InterPro"/>
</dbReference>
<feature type="domain" description="MIF4G" evidence="5">
    <location>
        <begin position="298"/>
        <end position="496"/>
    </location>
</feature>